<protein>
    <submittedName>
        <fullName evidence="2">Uncharacterized protein</fullName>
    </submittedName>
</protein>
<dbReference type="AlphaFoldDB" id="A0A9Q1ABJ1"/>
<sequence>MLYFCTNEILSEWFISVGKQSRQVRICSKVPPSSSKRSFCGGSGPGYNLSNGKSNLMKKAKMDFLKSREVQNIAAMKKNALPGSSRSSSMMKPPSSFPGKSSASSKPMKSLERRF</sequence>
<evidence type="ECO:0000313" key="2">
    <source>
        <dbReference type="EMBL" id="KAJ6765072.1"/>
    </source>
</evidence>
<evidence type="ECO:0000313" key="3">
    <source>
        <dbReference type="Proteomes" id="UP001151752"/>
    </source>
</evidence>
<gene>
    <name evidence="2" type="ORF">OIU74_023870</name>
</gene>
<dbReference type="EMBL" id="JAPFFM010000004">
    <property type="protein sequence ID" value="KAJ6765072.1"/>
    <property type="molecule type" value="Genomic_DNA"/>
</dbReference>
<name>A0A9Q1ABJ1_9ROSI</name>
<dbReference type="PANTHER" id="PTHR47543">
    <property type="entry name" value="OS08G0169600 PROTEIN"/>
    <property type="match status" value="1"/>
</dbReference>
<comment type="caution">
    <text evidence="2">The sequence shown here is derived from an EMBL/GenBank/DDBJ whole genome shotgun (WGS) entry which is preliminary data.</text>
</comment>
<dbReference type="PANTHER" id="PTHR47543:SF2">
    <property type="entry name" value="RNA POLYMERASE II TRANSCRIPTION FACTOR SIII SUBUNIT A"/>
    <property type="match status" value="1"/>
</dbReference>
<feature type="compositionally biased region" description="Low complexity" evidence="1">
    <location>
        <begin position="82"/>
        <end position="107"/>
    </location>
</feature>
<dbReference type="Proteomes" id="UP001151752">
    <property type="component" value="Chromosome 12"/>
</dbReference>
<accession>A0A9Q1ABJ1</accession>
<reference evidence="2" key="1">
    <citation type="submission" date="2022-11" db="EMBL/GenBank/DDBJ databases">
        <authorList>
            <person name="Hyden B.L."/>
            <person name="Feng K."/>
            <person name="Yates T."/>
            <person name="Jawdy S."/>
            <person name="Smart L.B."/>
            <person name="Muchero W."/>
        </authorList>
    </citation>
    <scope>NUCLEOTIDE SEQUENCE</scope>
    <source>
        <tissue evidence="2">Shoot tip</tissue>
    </source>
</reference>
<proteinExistence type="predicted"/>
<feature type="region of interest" description="Disordered" evidence="1">
    <location>
        <begin position="77"/>
        <end position="115"/>
    </location>
</feature>
<evidence type="ECO:0000256" key="1">
    <source>
        <dbReference type="SAM" id="MobiDB-lite"/>
    </source>
</evidence>
<keyword evidence="3" id="KW-1185">Reference proteome</keyword>
<reference evidence="2" key="2">
    <citation type="journal article" date="2023" name="Int. J. Mol. Sci.">
        <title>De Novo Assembly and Annotation of 11 Diverse Shrub Willow (Salix) Genomes Reveals Novel Gene Organization in Sex-Linked Regions.</title>
        <authorList>
            <person name="Hyden B."/>
            <person name="Feng K."/>
            <person name="Yates T.B."/>
            <person name="Jawdy S."/>
            <person name="Cereghino C."/>
            <person name="Smart L.B."/>
            <person name="Muchero W."/>
        </authorList>
    </citation>
    <scope>NUCLEOTIDE SEQUENCE</scope>
    <source>
        <tissue evidence="2">Shoot tip</tissue>
    </source>
</reference>
<organism evidence="2 3">
    <name type="scientific">Salix koriyanagi</name>
    <dbReference type="NCBI Taxonomy" id="2511006"/>
    <lineage>
        <taxon>Eukaryota</taxon>
        <taxon>Viridiplantae</taxon>
        <taxon>Streptophyta</taxon>
        <taxon>Embryophyta</taxon>
        <taxon>Tracheophyta</taxon>
        <taxon>Spermatophyta</taxon>
        <taxon>Magnoliopsida</taxon>
        <taxon>eudicotyledons</taxon>
        <taxon>Gunneridae</taxon>
        <taxon>Pentapetalae</taxon>
        <taxon>rosids</taxon>
        <taxon>fabids</taxon>
        <taxon>Malpighiales</taxon>
        <taxon>Salicaceae</taxon>
        <taxon>Saliceae</taxon>
        <taxon>Salix</taxon>
    </lineage>
</organism>